<sequence length="125" mass="14907">MYHDCTLSTSTFNVHYDRYVLVCPEVNANVIWSFEEDTTLSPSYRYNDNNRIISSLHKQKGVPLYYTLWALCLHMSRENANVIWSLMKKIPHSVLHVDIFRTERDFSFLFRFIFEPRNFYIGLSA</sequence>
<protein>
    <submittedName>
        <fullName evidence="1">Uncharacterized protein</fullName>
    </submittedName>
</protein>
<proteinExistence type="predicted"/>
<dbReference type="AlphaFoldDB" id="A0A8D9BA65"/>
<accession>A0A8D9BA65</accession>
<evidence type="ECO:0000313" key="1">
    <source>
        <dbReference type="EMBL" id="CAG6781025.1"/>
    </source>
</evidence>
<reference evidence="1" key="1">
    <citation type="submission" date="2021-05" db="EMBL/GenBank/DDBJ databases">
        <authorList>
            <person name="Alioto T."/>
            <person name="Alioto T."/>
            <person name="Gomez Garrido J."/>
        </authorList>
    </citation>
    <scope>NUCLEOTIDE SEQUENCE</scope>
</reference>
<organism evidence="1">
    <name type="scientific">Cacopsylla melanoneura</name>
    <dbReference type="NCBI Taxonomy" id="428564"/>
    <lineage>
        <taxon>Eukaryota</taxon>
        <taxon>Metazoa</taxon>
        <taxon>Ecdysozoa</taxon>
        <taxon>Arthropoda</taxon>
        <taxon>Hexapoda</taxon>
        <taxon>Insecta</taxon>
        <taxon>Pterygota</taxon>
        <taxon>Neoptera</taxon>
        <taxon>Paraneoptera</taxon>
        <taxon>Hemiptera</taxon>
        <taxon>Sternorrhyncha</taxon>
        <taxon>Psylloidea</taxon>
        <taxon>Psyllidae</taxon>
        <taxon>Psyllinae</taxon>
        <taxon>Cacopsylla</taxon>
    </lineage>
</organism>
<name>A0A8D9BA65_9HEMI</name>
<dbReference type="EMBL" id="HBUF01621213">
    <property type="protein sequence ID" value="CAG6781025.1"/>
    <property type="molecule type" value="Transcribed_RNA"/>
</dbReference>